<sequence length="140" mass="15747">MKGLAISTGFAAAVVTVIMFKILDFFQFIKWDPVGFSDTFNVLKDSNVFIKWGILFLFVWAASIVLYYISLLFMKIPVAITSIALGLLIAFALEWIILDASTIEKTIKKMSIPFICIVILATRFLMESAIFHAQDKPLSK</sequence>
<gene>
    <name evidence="2" type="ORF">FG383_11995</name>
</gene>
<protein>
    <submittedName>
        <fullName evidence="2">Uncharacterized protein</fullName>
    </submittedName>
</protein>
<name>A0A544T8C7_9BACI</name>
<reference evidence="2 3" key="1">
    <citation type="submission" date="2019-05" db="EMBL/GenBank/DDBJ databases">
        <title>Psychrobacillus vulpis sp. nov., a new species isolated from feces of a red fox that inhabits in The Tablas de Daimiel Natural Park, Albacete, Spain.</title>
        <authorList>
            <person name="Rodriguez M."/>
            <person name="Reina J.C."/>
            <person name="Bejar V."/>
            <person name="Llamas I."/>
        </authorList>
    </citation>
    <scope>NUCLEOTIDE SEQUENCE [LARGE SCALE GENOMIC DNA]</scope>
    <source>
        <strain evidence="2 3">NHI-2</strain>
    </source>
</reference>
<keyword evidence="1" id="KW-1133">Transmembrane helix</keyword>
<dbReference type="RefSeq" id="WP_142607630.1">
    <property type="nucleotide sequence ID" value="NZ_VDGG01000023.1"/>
</dbReference>
<dbReference type="OrthoDB" id="2966427at2"/>
<evidence type="ECO:0000313" key="3">
    <source>
        <dbReference type="Proteomes" id="UP000318937"/>
    </source>
</evidence>
<accession>A0A544T8C7</accession>
<feature type="transmembrane region" description="Helical" evidence="1">
    <location>
        <begin position="7"/>
        <end position="29"/>
    </location>
</feature>
<dbReference type="Proteomes" id="UP000318937">
    <property type="component" value="Unassembled WGS sequence"/>
</dbReference>
<feature type="transmembrane region" description="Helical" evidence="1">
    <location>
        <begin position="76"/>
        <end position="98"/>
    </location>
</feature>
<comment type="caution">
    <text evidence="2">The sequence shown here is derived from an EMBL/GenBank/DDBJ whole genome shotgun (WGS) entry which is preliminary data.</text>
</comment>
<organism evidence="2 3">
    <name type="scientific">Psychrobacillus soli</name>
    <dbReference type="NCBI Taxonomy" id="1543965"/>
    <lineage>
        <taxon>Bacteria</taxon>
        <taxon>Bacillati</taxon>
        <taxon>Bacillota</taxon>
        <taxon>Bacilli</taxon>
        <taxon>Bacillales</taxon>
        <taxon>Bacillaceae</taxon>
        <taxon>Psychrobacillus</taxon>
    </lineage>
</organism>
<keyword evidence="1" id="KW-0472">Membrane</keyword>
<evidence type="ECO:0000256" key="1">
    <source>
        <dbReference type="SAM" id="Phobius"/>
    </source>
</evidence>
<feature type="transmembrane region" description="Helical" evidence="1">
    <location>
        <begin position="110"/>
        <end position="131"/>
    </location>
</feature>
<keyword evidence="1" id="KW-0812">Transmembrane</keyword>
<proteinExistence type="predicted"/>
<feature type="transmembrane region" description="Helical" evidence="1">
    <location>
        <begin position="49"/>
        <end position="69"/>
    </location>
</feature>
<dbReference type="EMBL" id="VDGG01000023">
    <property type="protein sequence ID" value="TQR13717.1"/>
    <property type="molecule type" value="Genomic_DNA"/>
</dbReference>
<evidence type="ECO:0000313" key="2">
    <source>
        <dbReference type="EMBL" id="TQR13717.1"/>
    </source>
</evidence>
<keyword evidence="3" id="KW-1185">Reference proteome</keyword>
<dbReference type="AlphaFoldDB" id="A0A544T8C7"/>